<name>A0A6G1JRS8_9PLEO</name>
<dbReference type="GO" id="GO:0015031">
    <property type="term" value="P:protein transport"/>
    <property type="evidence" value="ECO:0007669"/>
    <property type="project" value="UniProtKB-KW"/>
</dbReference>
<evidence type="ECO:0000256" key="6">
    <source>
        <dbReference type="ARBA" id="ARBA00023034"/>
    </source>
</evidence>
<evidence type="ECO:0000256" key="3">
    <source>
        <dbReference type="ARBA" id="ARBA00020977"/>
    </source>
</evidence>
<reference evidence="11" key="1">
    <citation type="journal article" date="2020" name="Stud. Mycol.">
        <title>101 Dothideomycetes genomes: a test case for predicting lifestyles and emergence of pathogens.</title>
        <authorList>
            <person name="Haridas S."/>
            <person name="Albert R."/>
            <person name="Binder M."/>
            <person name="Bloem J."/>
            <person name="Labutti K."/>
            <person name="Salamov A."/>
            <person name="Andreopoulos B."/>
            <person name="Baker S."/>
            <person name="Barry K."/>
            <person name="Bills G."/>
            <person name="Bluhm B."/>
            <person name="Cannon C."/>
            <person name="Castanera R."/>
            <person name="Culley D."/>
            <person name="Daum C."/>
            <person name="Ezra D."/>
            <person name="Gonzalez J."/>
            <person name="Henrissat B."/>
            <person name="Kuo A."/>
            <person name="Liang C."/>
            <person name="Lipzen A."/>
            <person name="Lutzoni F."/>
            <person name="Magnuson J."/>
            <person name="Mondo S."/>
            <person name="Nolan M."/>
            <person name="Ohm R."/>
            <person name="Pangilinan J."/>
            <person name="Park H.-J."/>
            <person name="Ramirez L."/>
            <person name="Alfaro M."/>
            <person name="Sun H."/>
            <person name="Tritt A."/>
            <person name="Yoshinaga Y."/>
            <person name="Zwiers L.-H."/>
            <person name="Turgeon B."/>
            <person name="Goodwin S."/>
            <person name="Spatafora J."/>
            <person name="Crous P."/>
            <person name="Grigoriev I."/>
        </authorList>
    </citation>
    <scope>NUCLEOTIDE SEQUENCE</scope>
    <source>
        <strain evidence="11">CBS 279.74</strain>
    </source>
</reference>
<dbReference type="EMBL" id="MU005790">
    <property type="protein sequence ID" value="KAF2702982.1"/>
    <property type="molecule type" value="Genomic_DNA"/>
</dbReference>
<dbReference type="Pfam" id="PF06148">
    <property type="entry name" value="COG2_N"/>
    <property type="match status" value="1"/>
</dbReference>
<feature type="region of interest" description="Disordered" evidence="9">
    <location>
        <begin position="177"/>
        <end position="209"/>
    </location>
</feature>
<evidence type="ECO:0000256" key="7">
    <source>
        <dbReference type="ARBA" id="ARBA00023136"/>
    </source>
</evidence>
<dbReference type="InterPro" id="IPR009316">
    <property type="entry name" value="COG2"/>
</dbReference>
<evidence type="ECO:0000256" key="2">
    <source>
        <dbReference type="ARBA" id="ARBA00007603"/>
    </source>
</evidence>
<evidence type="ECO:0000313" key="11">
    <source>
        <dbReference type="EMBL" id="KAF2702982.1"/>
    </source>
</evidence>
<dbReference type="InterPro" id="IPR024602">
    <property type="entry name" value="COG_su2_N"/>
</dbReference>
<dbReference type="GO" id="GO:0007030">
    <property type="term" value="P:Golgi organization"/>
    <property type="evidence" value="ECO:0007669"/>
    <property type="project" value="InterPro"/>
</dbReference>
<evidence type="ECO:0000256" key="9">
    <source>
        <dbReference type="SAM" id="MobiDB-lite"/>
    </source>
</evidence>
<dbReference type="AlphaFoldDB" id="A0A6G1JRS8"/>
<feature type="region of interest" description="Disordered" evidence="9">
    <location>
        <begin position="1"/>
        <end position="42"/>
    </location>
</feature>
<protein>
    <recommendedName>
        <fullName evidence="3">Conserved oligomeric Golgi complex subunit 2</fullName>
    </recommendedName>
    <alternativeName>
        <fullName evidence="8">Component of oligomeric Golgi complex 2</fullName>
    </alternativeName>
</protein>
<keyword evidence="6" id="KW-0333">Golgi apparatus</keyword>
<comment type="similarity">
    <text evidence="2">Belongs to the COG2 family.</text>
</comment>
<evidence type="ECO:0000256" key="4">
    <source>
        <dbReference type="ARBA" id="ARBA00022448"/>
    </source>
</evidence>
<feature type="domain" description="Conserved oligomeric Golgi complex subunit 2 N-terminal" evidence="10">
    <location>
        <begin position="40"/>
        <end position="114"/>
    </location>
</feature>
<comment type="subcellular location">
    <subcellularLocation>
        <location evidence="1">Golgi apparatus membrane</location>
        <topology evidence="1">Peripheral membrane protein</topology>
    </subcellularLocation>
</comment>
<evidence type="ECO:0000256" key="1">
    <source>
        <dbReference type="ARBA" id="ARBA00004395"/>
    </source>
</evidence>
<dbReference type="Proteomes" id="UP000799428">
    <property type="component" value="Unassembled WGS sequence"/>
</dbReference>
<feature type="compositionally biased region" description="Polar residues" evidence="9">
    <location>
        <begin position="8"/>
        <end position="20"/>
    </location>
</feature>
<feature type="compositionally biased region" description="Acidic residues" evidence="9">
    <location>
        <begin position="22"/>
        <end position="34"/>
    </location>
</feature>
<dbReference type="GO" id="GO:0017119">
    <property type="term" value="C:Golgi transport complex"/>
    <property type="evidence" value="ECO:0007669"/>
    <property type="project" value="TreeGrafter"/>
</dbReference>
<feature type="compositionally biased region" description="Acidic residues" evidence="9">
    <location>
        <begin position="183"/>
        <end position="208"/>
    </location>
</feature>
<evidence type="ECO:0000313" key="12">
    <source>
        <dbReference type="Proteomes" id="UP000799428"/>
    </source>
</evidence>
<keyword evidence="5" id="KW-0653">Protein transport</keyword>
<proteinExistence type="inferred from homology"/>
<sequence>MSRFYLESPTSTATPSVNNSDTDTDDDEDDDDDNLPYPLPLQRNDFLAPDFSPSTYLSTLHNRHQTLEDLRSELRSRSQLLSKELLDLVNANYADFLGLGRSLKNGDERVEEVRVGLLGFRKEVEIVRGKVEGKVDEVEEALEERRDIRKGIVLGRKLVEFEGRLKVLEDQLMVEMAGKKEGEDEDGDTEDEEDDDEDDEDEDEDEDGSFGVSIAKLRRHVQQWGLIQEIEKGVGEHPFIAAQAPRMTKVRNTLLLDLSTALKQARSAGTSGTDRIMKIMLIYANMGESAEAVKVLKSLKAT</sequence>
<keyword evidence="7" id="KW-0472">Membrane</keyword>
<evidence type="ECO:0000256" key="8">
    <source>
        <dbReference type="ARBA" id="ARBA00031344"/>
    </source>
</evidence>
<dbReference type="GO" id="GO:0006891">
    <property type="term" value="P:intra-Golgi vesicle-mediated transport"/>
    <property type="evidence" value="ECO:0007669"/>
    <property type="project" value="TreeGrafter"/>
</dbReference>
<organism evidence="11 12">
    <name type="scientific">Pleomassaria siparia CBS 279.74</name>
    <dbReference type="NCBI Taxonomy" id="1314801"/>
    <lineage>
        <taxon>Eukaryota</taxon>
        <taxon>Fungi</taxon>
        <taxon>Dikarya</taxon>
        <taxon>Ascomycota</taxon>
        <taxon>Pezizomycotina</taxon>
        <taxon>Dothideomycetes</taxon>
        <taxon>Pleosporomycetidae</taxon>
        <taxon>Pleosporales</taxon>
        <taxon>Pleomassariaceae</taxon>
        <taxon>Pleomassaria</taxon>
    </lineage>
</organism>
<evidence type="ECO:0000259" key="10">
    <source>
        <dbReference type="Pfam" id="PF06148"/>
    </source>
</evidence>
<dbReference type="GO" id="GO:0000139">
    <property type="term" value="C:Golgi membrane"/>
    <property type="evidence" value="ECO:0007669"/>
    <property type="project" value="UniProtKB-SubCell"/>
</dbReference>
<evidence type="ECO:0000256" key="5">
    <source>
        <dbReference type="ARBA" id="ARBA00022927"/>
    </source>
</evidence>
<accession>A0A6G1JRS8</accession>
<gene>
    <name evidence="11" type="ORF">K504DRAFT_539191</name>
</gene>
<keyword evidence="12" id="KW-1185">Reference proteome</keyword>
<dbReference type="PANTHER" id="PTHR12961:SF0">
    <property type="entry name" value="CONSERVED OLIGOMERIC GOLGI COMPLEX SUBUNIT 2"/>
    <property type="match status" value="1"/>
</dbReference>
<keyword evidence="4" id="KW-0813">Transport</keyword>
<dbReference type="PANTHER" id="PTHR12961">
    <property type="entry name" value="CONSERVED OLIGOMERIC GOLGI COMPLEX COMPONENT 2"/>
    <property type="match status" value="1"/>
</dbReference>
<dbReference type="OrthoDB" id="332281at2759"/>